<feature type="domain" description="AAA" evidence="19">
    <location>
        <begin position="516"/>
        <end position="651"/>
    </location>
</feature>
<evidence type="ECO:0000259" key="20">
    <source>
        <dbReference type="Pfam" id="PF13807"/>
    </source>
</evidence>
<dbReference type="GO" id="GO:0005886">
    <property type="term" value="C:plasma membrane"/>
    <property type="evidence" value="ECO:0007669"/>
    <property type="project" value="UniProtKB-SubCell"/>
</dbReference>
<feature type="coiled-coil region" evidence="16">
    <location>
        <begin position="202"/>
        <end position="265"/>
    </location>
</feature>
<evidence type="ECO:0000313" key="22">
    <source>
        <dbReference type="Proteomes" id="UP000195807"/>
    </source>
</evidence>
<dbReference type="Pfam" id="PF13807">
    <property type="entry name" value="GNVR"/>
    <property type="match status" value="1"/>
</dbReference>
<dbReference type="Pfam" id="PF13614">
    <property type="entry name" value="AAA_31"/>
    <property type="match status" value="1"/>
</dbReference>
<dbReference type="Gene3D" id="3.40.50.300">
    <property type="entry name" value="P-loop containing nucleotide triphosphate hydrolases"/>
    <property type="match status" value="1"/>
</dbReference>
<comment type="similarity">
    <text evidence="2">Belongs to the CpsD/CapB family.</text>
</comment>
<dbReference type="STRING" id="450378.GCA_001661675_02344"/>
<keyword evidence="13 17" id="KW-0472">Membrane</keyword>
<dbReference type="SUPFAM" id="SSF52540">
    <property type="entry name" value="P-loop containing nucleoside triphosphate hydrolases"/>
    <property type="match status" value="1"/>
</dbReference>
<evidence type="ECO:0000256" key="16">
    <source>
        <dbReference type="SAM" id="Coils"/>
    </source>
</evidence>
<evidence type="ECO:0000256" key="5">
    <source>
        <dbReference type="ARBA" id="ARBA00022475"/>
    </source>
</evidence>
<feature type="domain" description="Tyrosine-protein kinase G-rich" evidence="20">
    <location>
        <begin position="374"/>
        <end position="445"/>
    </location>
</feature>
<evidence type="ECO:0000259" key="19">
    <source>
        <dbReference type="Pfam" id="PF13614"/>
    </source>
</evidence>
<dbReference type="Proteomes" id="UP000195807">
    <property type="component" value="Chromosome"/>
</dbReference>
<dbReference type="GO" id="GO:0004713">
    <property type="term" value="F:protein tyrosine kinase activity"/>
    <property type="evidence" value="ECO:0007669"/>
    <property type="project" value="TreeGrafter"/>
</dbReference>
<keyword evidence="10" id="KW-0418">Kinase</keyword>
<evidence type="ECO:0000256" key="14">
    <source>
        <dbReference type="ARBA" id="ARBA00023137"/>
    </source>
</evidence>
<keyword evidence="9" id="KW-0547">Nucleotide-binding</keyword>
<comment type="similarity">
    <text evidence="3">Belongs to the etk/wzc family.</text>
</comment>
<comment type="catalytic activity">
    <reaction evidence="15">
        <text>L-tyrosyl-[protein] + ATP = O-phospho-L-tyrosyl-[protein] + ADP + H(+)</text>
        <dbReference type="Rhea" id="RHEA:10596"/>
        <dbReference type="Rhea" id="RHEA-COMP:10136"/>
        <dbReference type="Rhea" id="RHEA-COMP:20101"/>
        <dbReference type="ChEBI" id="CHEBI:15378"/>
        <dbReference type="ChEBI" id="CHEBI:30616"/>
        <dbReference type="ChEBI" id="CHEBI:46858"/>
        <dbReference type="ChEBI" id="CHEBI:61978"/>
        <dbReference type="ChEBI" id="CHEBI:456216"/>
        <dbReference type="EC" id="2.7.10.2"/>
    </reaction>
</comment>
<dbReference type="AlphaFoldDB" id="A0A1Z1FFF6"/>
<dbReference type="InterPro" id="IPR050445">
    <property type="entry name" value="Bact_polysacc_biosynth/exp"/>
</dbReference>
<dbReference type="InterPro" id="IPR032807">
    <property type="entry name" value="GNVR"/>
</dbReference>
<protein>
    <recommendedName>
        <fullName evidence="4">non-specific protein-tyrosine kinase</fullName>
        <ecNumber evidence="4">2.7.10.2</ecNumber>
    </recommendedName>
</protein>
<evidence type="ECO:0000256" key="17">
    <source>
        <dbReference type="SAM" id="Phobius"/>
    </source>
</evidence>
<dbReference type="EC" id="2.7.10.2" evidence="4"/>
<accession>A0A1Z1FFF6</accession>
<evidence type="ECO:0000256" key="3">
    <source>
        <dbReference type="ARBA" id="ARBA00008883"/>
    </source>
</evidence>
<sequence>MNVSQQIMQPGMPGRALVEVGDQLPAQTDRVDISKSISFLQRHFWLIAAVIAACMLAGALLSVLSDKTYTATAVTSLETSNEELVSTDGQQSGSTPDLSAAFIETQVEIITSREMASRVAESLDMLEGTDAPERREIIDTLQDNVEAGRTGESYALSISYGAETPEEAARIANEFARQFTLWNVLATQSRAGEAMGTISERLEELRAQAQNDTASLQSYRIANDLLSTSGSSLTEQEISSYNQEVTRARAAASEAQARLNTATAQLRSGSSGEDVGAALGSGVIGSLRSQESTLAGQVANLSSRYGPNHPELVRTRGELEEVRQRIQAEINRVISNLKAERDVANQRLASLTGSLGAAQAKLSRSNSAMVGLSELERKAEASQGLYEAYLSSYKQLLASEGTETPNARIITLAEIPTEPSAPNTMLNMALSLVLGVGLGVFAAMIADATSKGISSPEQIEQELGQNYLASIPLLQSVSKGATGVGAVLEEPRSPFTEAFRSLMIAVEQQCDTPPQVIAITSTLPREGKTVTSTCLAQMLAMQGHPTLLVDCDYVKRGVSRLLNLSDETQGLLDVLSGKATLAEAIRQGSEGLAILPIVSTNERAESLMSGPEFEEFLTALRQGFKYVILDLPPVLPIAATRSIAQYADTTIMLARWRSTTVPAVQAALRQLPRGRVSRAGIALTQVDLRKRGLFSKRDPNFYYKEYREYYA</sequence>
<keyword evidence="12 17" id="KW-1133">Transmembrane helix</keyword>
<evidence type="ECO:0000256" key="15">
    <source>
        <dbReference type="ARBA" id="ARBA00051245"/>
    </source>
</evidence>
<dbReference type="PANTHER" id="PTHR32309">
    <property type="entry name" value="TYROSINE-PROTEIN KINASE"/>
    <property type="match status" value="1"/>
</dbReference>
<evidence type="ECO:0000256" key="11">
    <source>
        <dbReference type="ARBA" id="ARBA00022840"/>
    </source>
</evidence>
<dbReference type="InterPro" id="IPR005702">
    <property type="entry name" value="Wzc-like_C"/>
</dbReference>
<keyword evidence="6" id="KW-0997">Cell inner membrane</keyword>
<evidence type="ECO:0000256" key="10">
    <source>
        <dbReference type="ARBA" id="ARBA00022777"/>
    </source>
</evidence>
<evidence type="ECO:0000256" key="6">
    <source>
        <dbReference type="ARBA" id="ARBA00022519"/>
    </source>
</evidence>
<reference evidence="21 22" key="1">
    <citation type="submission" date="2017-01" db="EMBL/GenBank/DDBJ databases">
        <title>Complete genome sequence of esterase-producing bacterium Croceicoccus marinus E4A9.</title>
        <authorList>
            <person name="Wu Y.-H."/>
            <person name="Cheng H."/>
            <person name="Xu L."/>
            <person name="Huo Y.-Y."/>
            <person name="Wang C.-S."/>
            <person name="Xu X.-W."/>
        </authorList>
    </citation>
    <scope>NUCLEOTIDE SEQUENCE [LARGE SCALE GENOMIC DNA]</scope>
    <source>
        <strain evidence="21 22">E4A9</strain>
    </source>
</reference>
<dbReference type="EMBL" id="CP019602">
    <property type="protein sequence ID" value="ARU17475.1"/>
    <property type="molecule type" value="Genomic_DNA"/>
</dbReference>
<dbReference type="KEGG" id="cman:A9D14_11665"/>
<organism evidence="21 22">
    <name type="scientific">Croceicoccus marinus</name>
    <dbReference type="NCBI Taxonomy" id="450378"/>
    <lineage>
        <taxon>Bacteria</taxon>
        <taxon>Pseudomonadati</taxon>
        <taxon>Pseudomonadota</taxon>
        <taxon>Alphaproteobacteria</taxon>
        <taxon>Sphingomonadales</taxon>
        <taxon>Erythrobacteraceae</taxon>
        <taxon>Croceicoccus</taxon>
    </lineage>
</organism>
<evidence type="ECO:0000256" key="12">
    <source>
        <dbReference type="ARBA" id="ARBA00022989"/>
    </source>
</evidence>
<feature type="domain" description="Polysaccharide chain length determinant N-terminal" evidence="18">
    <location>
        <begin position="30"/>
        <end position="122"/>
    </location>
</feature>
<evidence type="ECO:0000256" key="7">
    <source>
        <dbReference type="ARBA" id="ARBA00022679"/>
    </source>
</evidence>
<keyword evidence="7" id="KW-0808">Transferase</keyword>
<dbReference type="PANTHER" id="PTHR32309:SF13">
    <property type="entry name" value="FERRIC ENTEROBACTIN TRANSPORT PROTEIN FEPE"/>
    <property type="match status" value="1"/>
</dbReference>
<evidence type="ECO:0000313" key="21">
    <source>
        <dbReference type="EMBL" id="ARU17475.1"/>
    </source>
</evidence>
<evidence type="ECO:0000256" key="13">
    <source>
        <dbReference type="ARBA" id="ARBA00023136"/>
    </source>
</evidence>
<evidence type="ECO:0000256" key="9">
    <source>
        <dbReference type="ARBA" id="ARBA00022741"/>
    </source>
</evidence>
<dbReference type="CDD" id="cd05387">
    <property type="entry name" value="BY-kinase"/>
    <property type="match status" value="1"/>
</dbReference>
<evidence type="ECO:0000256" key="8">
    <source>
        <dbReference type="ARBA" id="ARBA00022692"/>
    </source>
</evidence>
<keyword evidence="8 17" id="KW-0812">Transmembrane</keyword>
<dbReference type="InterPro" id="IPR027417">
    <property type="entry name" value="P-loop_NTPase"/>
</dbReference>
<comment type="subcellular location">
    <subcellularLocation>
        <location evidence="1">Cell inner membrane</location>
        <topology evidence="1">Multi-pass membrane protein</topology>
    </subcellularLocation>
</comment>
<dbReference type="InterPro" id="IPR003856">
    <property type="entry name" value="LPS_length_determ_N"/>
</dbReference>
<evidence type="ECO:0000256" key="1">
    <source>
        <dbReference type="ARBA" id="ARBA00004429"/>
    </source>
</evidence>
<feature type="coiled-coil region" evidence="16">
    <location>
        <begin position="312"/>
        <end position="354"/>
    </location>
</feature>
<keyword evidence="5" id="KW-1003">Cell membrane</keyword>
<dbReference type="RefSeq" id="WP_066849026.1">
    <property type="nucleotide sequence ID" value="NZ_CP019602.1"/>
</dbReference>
<name>A0A1Z1FFF6_9SPHN</name>
<evidence type="ECO:0000259" key="18">
    <source>
        <dbReference type="Pfam" id="PF02706"/>
    </source>
</evidence>
<keyword evidence="14" id="KW-0829">Tyrosine-protein kinase</keyword>
<proteinExistence type="inferred from homology"/>
<evidence type="ECO:0000256" key="4">
    <source>
        <dbReference type="ARBA" id="ARBA00011903"/>
    </source>
</evidence>
<gene>
    <name evidence="21" type="ORF">A9D14_11665</name>
</gene>
<keyword evidence="16" id="KW-0175">Coiled coil</keyword>
<dbReference type="Pfam" id="PF02706">
    <property type="entry name" value="Wzz"/>
    <property type="match status" value="1"/>
</dbReference>
<dbReference type="OrthoDB" id="230260at2"/>
<keyword evidence="22" id="KW-1185">Reference proteome</keyword>
<keyword evidence="11" id="KW-0067">ATP-binding</keyword>
<feature type="transmembrane region" description="Helical" evidence="17">
    <location>
        <begin position="44"/>
        <end position="64"/>
    </location>
</feature>
<dbReference type="InterPro" id="IPR025669">
    <property type="entry name" value="AAA_dom"/>
</dbReference>
<evidence type="ECO:0000256" key="2">
    <source>
        <dbReference type="ARBA" id="ARBA00007316"/>
    </source>
</evidence>